<dbReference type="Pfam" id="PF00534">
    <property type="entry name" value="Glycos_transf_1"/>
    <property type="match status" value="1"/>
</dbReference>
<dbReference type="GO" id="GO:0016757">
    <property type="term" value="F:glycosyltransferase activity"/>
    <property type="evidence" value="ECO:0007669"/>
    <property type="project" value="InterPro"/>
</dbReference>
<dbReference type="InterPro" id="IPR028098">
    <property type="entry name" value="Glyco_trans_4-like_N"/>
</dbReference>
<feature type="domain" description="Glycosyl transferase family 1" evidence="1">
    <location>
        <begin position="193"/>
        <end position="350"/>
    </location>
</feature>
<evidence type="ECO:0000313" key="4">
    <source>
        <dbReference type="Proteomes" id="UP000239917"/>
    </source>
</evidence>
<evidence type="ECO:0000313" key="3">
    <source>
        <dbReference type="EMBL" id="PPI84721.1"/>
    </source>
</evidence>
<dbReference type="Gene3D" id="3.40.50.2000">
    <property type="entry name" value="Glycogen Phosphorylase B"/>
    <property type="match status" value="2"/>
</dbReference>
<keyword evidence="4" id="KW-1185">Reference proteome</keyword>
<dbReference type="InterPro" id="IPR050194">
    <property type="entry name" value="Glycosyltransferase_grp1"/>
</dbReference>
<dbReference type="Pfam" id="PF13439">
    <property type="entry name" value="Glyco_transf_4"/>
    <property type="match status" value="1"/>
</dbReference>
<name>A0A2S5ZBK5_9GAMM</name>
<dbReference type="EMBL" id="PSSX01000005">
    <property type="protein sequence ID" value="PPI84721.1"/>
    <property type="molecule type" value="Genomic_DNA"/>
</dbReference>
<comment type="caution">
    <text evidence="3">The sequence shown here is derived from an EMBL/GenBank/DDBJ whole genome shotgun (WGS) entry which is preliminary data.</text>
</comment>
<dbReference type="PANTHER" id="PTHR45947">
    <property type="entry name" value="SULFOQUINOVOSYL TRANSFERASE SQD2"/>
    <property type="match status" value="1"/>
</dbReference>
<dbReference type="Proteomes" id="UP000239917">
    <property type="component" value="Unassembled WGS sequence"/>
</dbReference>
<dbReference type="PANTHER" id="PTHR45947:SF14">
    <property type="entry name" value="SLL1723 PROTEIN"/>
    <property type="match status" value="1"/>
</dbReference>
<organism evidence="3 4">
    <name type="scientific">Marinobacter maroccanus</name>
    <dbReference type="NCBI Taxonomy" id="2055143"/>
    <lineage>
        <taxon>Bacteria</taxon>
        <taxon>Pseudomonadati</taxon>
        <taxon>Pseudomonadota</taxon>
        <taxon>Gammaproteobacteria</taxon>
        <taxon>Pseudomonadales</taxon>
        <taxon>Marinobacteraceae</taxon>
        <taxon>Marinobacter</taxon>
    </lineage>
</organism>
<reference evidence="3 4" key="1">
    <citation type="submission" date="2018-01" db="EMBL/GenBank/DDBJ databases">
        <title>Complete genome sequences of the type strains of Marinobacter flavimaris and Marinobacter maroccanus.</title>
        <authorList>
            <person name="Palau M."/>
            <person name="Boujida N."/>
            <person name="Manresa A."/>
            <person name="Minana-Galbis D."/>
        </authorList>
    </citation>
    <scope>NUCLEOTIDE SEQUENCE [LARGE SCALE GENOMIC DNA]</scope>
    <source>
        <strain evidence="3 4">N4</strain>
    </source>
</reference>
<gene>
    <name evidence="3" type="ORF">KEHDKFFH_08440</name>
</gene>
<evidence type="ECO:0008006" key="5">
    <source>
        <dbReference type="Google" id="ProtNLM"/>
    </source>
</evidence>
<protein>
    <recommendedName>
        <fullName evidence="5">Glycosyltransferase family 1 protein</fullName>
    </recommendedName>
</protein>
<dbReference type="InterPro" id="IPR001296">
    <property type="entry name" value="Glyco_trans_1"/>
</dbReference>
<evidence type="ECO:0000259" key="1">
    <source>
        <dbReference type="Pfam" id="PF00534"/>
    </source>
</evidence>
<accession>A0A2S5ZBK5</accession>
<dbReference type="RefSeq" id="WP_104321503.1">
    <property type="nucleotide sequence ID" value="NZ_PSSX01000005.1"/>
</dbReference>
<proteinExistence type="predicted"/>
<evidence type="ECO:0000259" key="2">
    <source>
        <dbReference type="Pfam" id="PF13439"/>
    </source>
</evidence>
<feature type="domain" description="Glycosyltransferase subfamily 4-like N-terminal" evidence="2">
    <location>
        <begin position="16"/>
        <end position="177"/>
    </location>
</feature>
<dbReference type="SUPFAM" id="SSF53756">
    <property type="entry name" value="UDP-Glycosyltransferase/glycogen phosphorylase"/>
    <property type="match status" value="1"/>
</dbReference>
<dbReference type="AlphaFoldDB" id="A0A2S5ZBK5"/>
<sequence length="374" mass="42308">MAQHRRIGHFIETESFGGAEQVLIDLARFTKANSKTFSPIVLHFGNPWIVQQCEQHGIEQLTIPYRHNFKSALRLPAFIIQFSRWLRTNRIELLHSHLFGPVTGAAPAAFLARIPHVGTLHDVYMIEEKPKRILLVKLAAMLGTRLVTVSKDMERFYSNRMKFHGDRIRTIYNGVDSGQQVSNSSPKDEFIDFGNDKGSVTVICVGRLVPLKRVEIVIKTIHALSKRYPVRLLIVGDGPEKNKLEELAGQDRNQSIFFLGARDDVPRWLSLSDIFIQYSSTEGLSRSILEAIALGLPAVVSDVGGNREIVLNKENGFVVPPSDEQALMNALETLIQDDTMRKWFGVRSREQAQAQFSRESNNQLYLNLYEKLVG</sequence>
<dbReference type="OrthoDB" id="9768937at2"/>